<evidence type="ECO:0000313" key="2">
    <source>
        <dbReference type="EMBL" id="OHX20045.1"/>
    </source>
</evidence>
<dbReference type="RefSeq" id="WP_071113021.1">
    <property type="nucleotide sequence ID" value="NZ_MKCS01000004.1"/>
</dbReference>
<organism evidence="1 3">
    <name type="scientific">Chromobacterium sphagni</name>
    <dbReference type="NCBI Taxonomy" id="1903179"/>
    <lineage>
        <taxon>Bacteria</taxon>
        <taxon>Pseudomonadati</taxon>
        <taxon>Pseudomonadota</taxon>
        <taxon>Betaproteobacteria</taxon>
        <taxon>Neisseriales</taxon>
        <taxon>Chromobacteriaceae</taxon>
        <taxon>Chromobacterium</taxon>
    </lineage>
</organism>
<dbReference type="EMBL" id="MKCS01000004">
    <property type="protein sequence ID" value="OHX10435.1"/>
    <property type="molecule type" value="Genomic_DNA"/>
</dbReference>
<evidence type="ECO:0000313" key="4">
    <source>
        <dbReference type="Proteomes" id="UP000180280"/>
    </source>
</evidence>
<gene>
    <name evidence="2" type="ORF">BI344_15450</name>
    <name evidence="1" type="ORF">BI347_21905</name>
</gene>
<comment type="caution">
    <text evidence="1">The sequence shown here is derived from an EMBL/GenBank/DDBJ whole genome shotgun (WGS) entry which is preliminary data.</text>
</comment>
<reference evidence="3 4" key="1">
    <citation type="submission" date="2016-09" db="EMBL/GenBank/DDBJ databases">
        <title>Chromobacterium muskegensis sp. nov., an insecticidal bacterium isolated from Sphagnum bogs.</title>
        <authorList>
            <person name="Sparks M.E."/>
            <person name="Blackburn M.B."/>
            <person name="Gundersen-Rindal D.E."/>
            <person name="Mitchell A."/>
            <person name="Farrar R."/>
            <person name="Kuhar D."/>
        </authorList>
    </citation>
    <scope>NUCLEOTIDE SEQUENCE [LARGE SCALE GENOMIC DNA]</scope>
    <source>
        <strain evidence="2 4">14B-1</strain>
        <strain evidence="1 3">37-2</strain>
    </source>
</reference>
<name>A0A1S1WTK7_9NEIS</name>
<protein>
    <submittedName>
        <fullName evidence="1">Uncharacterized protein</fullName>
    </submittedName>
</protein>
<proteinExistence type="predicted"/>
<dbReference type="Proteomes" id="UP000180088">
    <property type="component" value="Unassembled WGS sequence"/>
</dbReference>
<keyword evidence="4" id="KW-1185">Reference proteome</keyword>
<dbReference type="Proteomes" id="UP000180280">
    <property type="component" value="Unassembled WGS sequence"/>
</dbReference>
<evidence type="ECO:0000313" key="1">
    <source>
        <dbReference type="EMBL" id="OHX10435.1"/>
    </source>
</evidence>
<accession>A0A1S1WTK7</accession>
<sequence length="124" mass="13680">MSKPIVTVKNHSSRDIFIDGDPNWDDQVLLIDGQPQERIYLLASDQSVQISVDWDGQGNELMMGVIFADGPDYDYGGDGFYQLSIGQEPRSGNLGVTDGGGDAKVQYTVGQQTPWTMTMDFIDQ</sequence>
<dbReference type="EMBL" id="MKCT01000019">
    <property type="protein sequence ID" value="OHX20045.1"/>
    <property type="molecule type" value="Genomic_DNA"/>
</dbReference>
<dbReference type="AlphaFoldDB" id="A0A1S1WTK7"/>
<evidence type="ECO:0000313" key="3">
    <source>
        <dbReference type="Proteomes" id="UP000180088"/>
    </source>
</evidence>
<dbReference type="OrthoDB" id="8592469at2"/>